<dbReference type="Pfam" id="PF00664">
    <property type="entry name" value="ABC_membrane"/>
    <property type="match status" value="1"/>
</dbReference>
<evidence type="ECO:0000256" key="2">
    <source>
        <dbReference type="ARBA" id="ARBA00022692"/>
    </source>
</evidence>
<dbReference type="RefSeq" id="WP_203165337.1">
    <property type="nucleotide sequence ID" value="NZ_JAEVLS010000001.1"/>
</dbReference>
<dbReference type="PROSITE" id="PS00211">
    <property type="entry name" value="ABC_TRANSPORTER_1"/>
    <property type="match status" value="1"/>
</dbReference>
<evidence type="ECO:0000256" key="7">
    <source>
        <dbReference type="SAM" id="Phobius"/>
    </source>
</evidence>
<dbReference type="CDD" id="cd18575">
    <property type="entry name" value="ABC_6TM_bac_exporter_ABCB8_10_like"/>
    <property type="match status" value="1"/>
</dbReference>
<organism evidence="10 11">
    <name type="scientific">Steroidobacter gossypii</name>
    <dbReference type="NCBI Taxonomy" id="2805490"/>
    <lineage>
        <taxon>Bacteria</taxon>
        <taxon>Pseudomonadati</taxon>
        <taxon>Pseudomonadota</taxon>
        <taxon>Gammaproteobacteria</taxon>
        <taxon>Steroidobacterales</taxon>
        <taxon>Steroidobacteraceae</taxon>
        <taxon>Steroidobacter</taxon>
    </lineage>
</organism>
<dbReference type="InterPro" id="IPR036640">
    <property type="entry name" value="ABC1_TM_sf"/>
</dbReference>
<evidence type="ECO:0000256" key="4">
    <source>
        <dbReference type="ARBA" id="ARBA00022840"/>
    </source>
</evidence>
<keyword evidence="3" id="KW-0547">Nucleotide-binding</keyword>
<dbReference type="InterPro" id="IPR011527">
    <property type="entry name" value="ABC1_TM_dom"/>
</dbReference>
<dbReference type="EMBL" id="JAEVLS010000001">
    <property type="protein sequence ID" value="MBM0103360.1"/>
    <property type="molecule type" value="Genomic_DNA"/>
</dbReference>
<dbReference type="CDD" id="cd03249">
    <property type="entry name" value="ABC_MTABC3_MDL1_MDL2"/>
    <property type="match status" value="1"/>
</dbReference>
<dbReference type="NCBIfam" id="TIGR02204">
    <property type="entry name" value="MsbA_rel"/>
    <property type="match status" value="1"/>
</dbReference>
<evidence type="ECO:0000259" key="9">
    <source>
        <dbReference type="PROSITE" id="PS50929"/>
    </source>
</evidence>
<dbReference type="SUPFAM" id="SSF90123">
    <property type="entry name" value="ABC transporter transmembrane region"/>
    <property type="match status" value="1"/>
</dbReference>
<evidence type="ECO:0000256" key="3">
    <source>
        <dbReference type="ARBA" id="ARBA00022741"/>
    </source>
</evidence>
<dbReference type="InterPro" id="IPR017871">
    <property type="entry name" value="ABC_transporter-like_CS"/>
</dbReference>
<evidence type="ECO:0000256" key="1">
    <source>
        <dbReference type="ARBA" id="ARBA00004651"/>
    </source>
</evidence>
<evidence type="ECO:0000256" key="6">
    <source>
        <dbReference type="ARBA" id="ARBA00023136"/>
    </source>
</evidence>
<dbReference type="PANTHER" id="PTHR43394">
    <property type="entry name" value="ATP-DEPENDENT PERMEASE MDL1, MITOCHONDRIAL"/>
    <property type="match status" value="1"/>
</dbReference>
<sequence length="598" mass="64720">MSAIPERPKGRSLKPLRELWPYLRKHVGVLTLAIFALLVAAAAALVVPMAFRDLIDRGMAAQDADTLNTYFVAFLAAAAVFGLFAALRFYFVTWLGERVVADLRADVYARVVRMDPTFFEVTRTGEVLSRLTTDTTVVQGIAGVNLSMTLRSVVQMVGALVLMIATSPSLAGMIVVLIPLVIAPIVIVGRKLRSLSREAQDKVADTSGMAGETLNAIQTVQAFTLEGLHTQRYGKAVEDSFRVAIKRSKVRAAMTAIGTMMIFGSITFVLWQGAHRVLDQEMTGGQLSQFLIYAVLVAVSAATLSEMWGEVQRAAGAMERLVELKVATPNIVAPPKPQALPSPPAGRITFEHISFRYPSRPETLALDDLSLAIEPGETVAFVGPSGAGKSTTFQLLLRFYDPASGRITIDGVDISKARPEDVRSRIGLVPQETVLFGTSARENIRYGRPNASDADIEAAARAAGADDFIRELPQGYDTFLGEKGTRLSGGQRQRIAIARALLKDPPILLLDEATSSLDAESERYVQEALERLMRDRTTLVIAHRLATILEADRIVVLDHGRIVDIGTHAQLLESNELYARLAALQFADIGGSAPASAA</sequence>
<dbReference type="InterPro" id="IPR011918">
    <property type="entry name" value="ABC_MsbA_ATP-bd"/>
</dbReference>
<dbReference type="PANTHER" id="PTHR43394:SF1">
    <property type="entry name" value="ATP-BINDING CASSETTE SUB-FAMILY B MEMBER 10, MITOCHONDRIAL"/>
    <property type="match status" value="1"/>
</dbReference>
<keyword evidence="2 7" id="KW-0812">Transmembrane</keyword>
<keyword evidence="4 10" id="KW-0067">ATP-binding</keyword>
<feature type="domain" description="ABC transporter" evidence="8">
    <location>
        <begin position="348"/>
        <end position="584"/>
    </location>
</feature>
<comment type="caution">
    <text evidence="10">The sequence shown here is derived from an EMBL/GenBank/DDBJ whole genome shotgun (WGS) entry which is preliminary data.</text>
</comment>
<feature type="transmembrane region" description="Helical" evidence="7">
    <location>
        <begin position="291"/>
        <end position="309"/>
    </location>
</feature>
<dbReference type="Gene3D" id="1.20.1560.10">
    <property type="entry name" value="ABC transporter type 1, transmembrane domain"/>
    <property type="match status" value="1"/>
</dbReference>
<keyword evidence="11" id="KW-1185">Reference proteome</keyword>
<keyword evidence="5 7" id="KW-1133">Transmembrane helix</keyword>
<feature type="transmembrane region" description="Helical" evidence="7">
    <location>
        <begin position="71"/>
        <end position="91"/>
    </location>
</feature>
<feature type="transmembrane region" description="Helical" evidence="7">
    <location>
        <begin position="27"/>
        <end position="51"/>
    </location>
</feature>
<dbReference type="Gene3D" id="3.40.50.300">
    <property type="entry name" value="P-loop containing nucleotide triphosphate hydrolases"/>
    <property type="match status" value="1"/>
</dbReference>
<feature type="transmembrane region" description="Helical" evidence="7">
    <location>
        <begin position="156"/>
        <end position="187"/>
    </location>
</feature>
<dbReference type="SUPFAM" id="SSF52540">
    <property type="entry name" value="P-loop containing nucleoside triphosphate hydrolases"/>
    <property type="match status" value="1"/>
</dbReference>
<gene>
    <name evidence="10" type="ORF">JM946_01325</name>
</gene>
<feature type="domain" description="ABC transmembrane type-1" evidence="9">
    <location>
        <begin position="32"/>
        <end position="313"/>
    </location>
</feature>
<dbReference type="GO" id="GO:0005524">
    <property type="term" value="F:ATP binding"/>
    <property type="evidence" value="ECO:0007669"/>
    <property type="project" value="UniProtKB-KW"/>
</dbReference>
<dbReference type="PROSITE" id="PS50893">
    <property type="entry name" value="ABC_TRANSPORTER_2"/>
    <property type="match status" value="1"/>
</dbReference>
<dbReference type="SMART" id="SM00382">
    <property type="entry name" value="AAA"/>
    <property type="match status" value="1"/>
</dbReference>
<evidence type="ECO:0000313" key="11">
    <source>
        <dbReference type="Proteomes" id="UP000661077"/>
    </source>
</evidence>
<protein>
    <submittedName>
        <fullName evidence="10">ATP-binding cassette domain-containing protein</fullName>
    </submittedName>
</protein>
<evidence type="ECO:0000259" key="8">
    <source>
        <dbReference type="PROSITE" id="PS50893"/>
    </source>
</evidence>
<dbReference type="Pfam" id="PF00005">
    <property type="entry name" value="ABC_tran"/>
    <property type="match status" value="1"/>
</dbReference>
<name>A0ABS1WQV7_9GAMM</name>
<dbReference type="PROSITE" id="PS50929">
    <property type="entry name" value="ABC_TM1F"/>
    <property type="match status" value="1"/>
</dbReference>
<comment type="subcellular location">
    <subcellularLocation>
        <location evidence="1">Cell membrane</location>
        <topology evidence="1">Multi-pass membrane protein</topology>
    </subcellularLocation>
</comment>
<reference evidence="10 11" key="1">
    <citation type="journal article" date="2021" name="Int. J. Syst. Evol. Microbiol.">
        <title>Steroidobacter gossypii sp. nov., isolated from soil of cotton cropping field.</title>
        <authorList>
            <person name="Huang R."/>
            <person name="Yang S."/>
            <person name="Zhen C."/>
            <person name="Liu W."/>
        </authorList>
    </citation>
    <scope>NUCLEOTIDE SEQUENCE [LARGE SCALE GENOMIC DNA]</scope>
    <source>
        <strain evidence="10 11">S1-65</strain>
    </source>
</reference>
<keyword evidence="6 7" id="KW-0472">Membrane</keyword>
<dbReference type="InterPro" id="IPR039421">
    <property type="entry name" value="Type_1_exporter"/>
</dbReference>
<dbReference type="InterPro" id="IPR003593">
    <property type="entry name" value="AAA+_ATPase"/>
</dbReference>
<feature type="transmembrane region" description="Helical" evidence="7">
    <location>
        <begin position="252"/>
        <end position="271"/>
    </location>
</feature>
<dbReference type="Proteomes" id="UP000661077">
    <property type="component" value="Unassembled WGS sequence"/>
</dbReference>
<dbReference type="InterPro" id="IPR027417">
    <property type="entry name" value="P-loop_NTPase"/>
</dbReference>
<proteinExistence type="predicted"/>
<evidence type="ECO:0000313" key="10">
    <source>
        <dbReference type="EMBL" id="MBM0103360.1"/>
    </source>
</evidence>
<dbReference type="InterPro" id="IPR003439">
    <property type="entry name" value="ABC_transporter-like_ATP-bd"/>
</dbReference>
<evidence type="ECO:0000256" key="5">
    <source>
        <dbReference type="ARBA" id="ARBA00022989"/>
    </source>
</evidence>
<accession>A0ABS1WQV7</accession>